<evidence type="ECO:0000313" key="2">
    <source>
        <dbReference type="Proteomes" id="UP001056778"/>
    </source>
</evidence>
<reference evidence="1" key="1">
    <citation type="submission" date="2022-04" db="EMBL/GenBank/DDBJ databases">
        <title>Chromosome-scale genome assembly of Holotrichia oblita Faldermann.</title>
        <authorList>
            <person name="Rongchong L."/>
        </authorList>
    </citation>
    <scope>NUCLEOTIDE SEQUENCE</scope>
    <source>
        <strain evidence="1">81SQS9</strain>
    </source>
</reference>
<dbReference type="Proteomes" id="UP001056778">
    <property type="component" value="Chromosome 3"/>
</dbReference>
<gene>
    <name evidence="1" type="ORF">MML48_3g00003500</name>
</gene>
<keyword evidence="2" id="KW-1185">Reference proteome</keyword>
<organism evidence="1 2">
    <name type="scientific">Holotrichia oblita</name>
    <name type="common">Chafer beetle</name>
    <dbReference type="NCBI Taxonomy" id="644536"/>
    <lineage>
        <taxon>Eukaryota</taxon>
        <taxon>Metazoa</taxon>
        <taxon>Ecdysozoa</taxon>
        <taxon>Arthropoda</taxon>
        <taxon>Hexapoda</taxon>
        <taxon>Insecta</taxon>
        <taxon>Pterygota</taxon>
        <taxon>Neoptera</taxon>
        <taxon>Endopterygota</taxon>
        <taxon>Coleoptera</taxon>
        <taxon>Polyphaga</taxon>
        <taxon>Scarabaeiformia</taxon>
        <taxon>Scarabaeidae</taxon>
        <taxon>Melolonthinae</taxon>
        <taxon>Holotrichia</taxon>
    </lineage>
</organism>
<proteinExistence type="predicted"/>
<protein>
    <submittedName>
        <fullName evidence="1">Det1 de-etiolated-1</fullName>
    </submittedName>
</protein>
<name>A0ACB9TEJ7_HOLOL</name>
<comment type="caution">
    <text evidence="1">The sequence shown here is derived from an EMBL/GenBank/DDBJ whole genome shotgun (WGS) entry which is preliminary data.</text>
</comment>
<sequence>MDSFIKPRKVPPQNVVIRLFHRQTFGSKKPGTHFHTARQFYQNVFPNFTLINVEKPPCFLRKFSPDGKHFIAFSSDQTSLEVYKYKGPAAAGDLLQNVRTKNEKQKFEIKSKIFDRFFQLKFVVNVSQSLEQLNRECSLFSDDGRYVIVGSATFIPEELRPHFYEIYTNNESVTPNPRSPLEDYSLHLVDLHAGKLCDTRQFKVDKIFLSHNQGLYLYKDILAVLSVQHQVIHIFQLLDGMFVDVRKIGRFCFEDDSYFFNLTFPTERAFKEIFINSLKHRLLAFLYRRALYISNSTNNRYEIRRFYQYFENFKSLRLWKMQLLDENHILIKYASEDVVTLKSPDANSQPSFFVVYSMTESKILAIYENTSRELLNLFENFCDSFRNASIYTETQFTCSPSNNLYARLIQHRFKQTIVSAKFGGKTEATKRLLAQLPISAQSYSSSPYLDLSLFSYDDKWVSVMERPKPCGEHPIRFYARDSGYLKFRIYAGGTSRSQPQATRRLVAFTFHPTDPFAISVQRTNSEYIVNFHIRFDHIDTSFEEYDNVLK</sequence>
<evidence type="ECO:0000313" key="1">
    <source>
        <dbReference type="EMBL" id="KAI4465293.1"/>
    </source>
</evidence>
<dbReference type="EMBL" id="CM043017">
    <property type="protein sequence ID" value="KAI4465293.1"/>
    <property type="molecule type" value="Genomic_DNA"/>
</dbReference>
<accession>A0ACB9TEJ7</accession>